<keyword evidence="4" id="KW-0963">Cytoplasm</keyword>
<evidence type="ECO:0000256" key="9">
    <source>
        <dbReference type="SAM" id="MobiDB-lite"/>
    </source>
</evidence>
<feature type="region of interest" description="Disordered" evidence="9">
    <location>
        <begin position="213"/>
        <end position="298"/>
    </location>
</feature>
<dbReference type="GO" id="GO:0005730">
    <property type="term" value="C:nucleolus"/>
    <property type="evidence" value="ECO:0000318"/>
    <property type="project" value="GO_Central"/>
</dbReference>
<dbReference type="GeneID" id="23562524"/>
<dbReference type="KEGG" id="uma:UMAG_01551"/>
<keyword evidence="13" id="KW-1185">Reference proteome</keyword>
<organism evidence="12 13">
    <name type="scientific">Mycosarcoma maydis</name>
    <name type="common">Corn smut fungus</name>
    <name type="synonym">Ustilago maydis</name>
    <dbReference type="NCBI Taxonomy" id="5270"/>
    <lineage>
        <taxon>Eukaryota</taxon>
        <taxon>Fungi</taxon>
        <taxon>Dikarya</taxon>
        <taxon>Basidiomycota</taxon>
        <taxon>Ustilaginomycotina</taxon>
        <taxon>Ustilaginomycetes</taxon>
        <taxon>Ustilaginales</taxon>
        <taxon>Ustilaginaceae</taxon>
        <taxon>Mycosarcoma</taxon>
    </lineage>
</organism>
<dbReference type="Proteomes" id="UP000000561">
    <property type="component" value="Chromosome 3"/>
</dbReference>
<dbReference type="PANTHER" id="PTHR12734">
    <property type="entry name" value="METHYLTRANSFERASE-RELATED"/>
    <property type="match status" value="1"/>
</dbReference>
<evidence type="ECO:0000256" key="4">
    <source>
        <dbReference type="ARBA" id="ARBA00022490"/>
    </source>
</evidence>
<evidence type="ECO:0000256" key="3">
    <source>
        <dbReference type="ARBA" id="ARBA00005547"/>
    </source>
</evidence>
<name>A0A0D1E3J1_MYCMD</name>
<dbReference type="InterPro" id="IPR013216">
    <property type="entry name" value="Methyltransf_11"/>
</dbReference>
<keyword evidence="5" id="KW-0489">Methyltransferase</keyword>
<dbReference type="OMA" id="KHYLVVQ"/>
<dbReference type="InterPro" id="IPR029063">
    <property type="entry name" value="SAM-dependent_MTases_sf"/>
</dbReference>
<feature type="domain" description="Methyltransferase type 11" evidence="10">
    <location>
        <begin position="55"/>
        <end position="128"/>
    </location>
</feature>
<feature type="compositionally biased region" description="Basic and acidic residues" evidence="9">
    <location>
        <begin position="238"/>
        <end position="251"/>
    </location>
</feature>
<dbReference type="InterPro" id="IPR022238">
    <property type="entry name" value="Bud23_C"/>
</dbReference>
<dbReference type="eggNOG" id="KOG1541">
    <property type="taxonomic scope" value="Eukaryota"/>
</dbReference>
<evidence type="ECO:0000256" key="5">
    <source>
        <dbReference type="ARBA" id="ARBA00022603"/>
    </source>
</evidence>
<dbReference type="PANTHER" id="PTHR12734:SF0">
    <property type="entry name" value="18S RRNA (GUANINE-N(7))-METHYLTRANSFERASE-RELATED"/>
    <property type="match status" value="1"/>
</dbReference>
<dbReference type="FunCoup" id="A0A0D1E3J1">
    <property type="interactions" value="519"/>
</dbReference>
<sequence>MSRPEHLAPPEIFYNDTEAQKYTANTRVQTIQAEMTERAIELLMLPEHRKPALLLDIGCGSGLSGEIITEHGHEWIGFDISPSMLEVALEKETDGDLVLADAGQGCGFRAGSFDGAISISVLQWLCNADASSHNPAQRLASFFTTLYSSLSRGSRAVFQFYPESDDQVKFIMQFATRAGFGGGLVVDYPNSRKAKKFYLVLWVGGEMMIGPNGQSTKQELPQGLTHDHQDTTTTSHSVKYEKRRLDKDNSKRGSRKKKRSAETAKEYIVRKKELNRKRGKEDVPLDSRYTGRRRKGGF</sequence>
<evidence type="ECO:0000313" key="12">
    <source>
        <dbReference type="EMBL" id="KIS70381.1"/>
    </source>
</evidence>
<evidence type="ECO:0000313" key="13">
    <source>
        <dbReference type="Proteomes" id="UP000000561"/>
    </source>
</evidence>
<dbReference type="GO" id="GO:0016435">
    <property type="term" value="F:rRNA (guanine) methyltransferase activity"/>
    <property type="evidence" value="ECO:0000318"/>
    <property type="project" value="GO_Central"/>
</dbReference>
<dbReference type="GO" id="GO:0005737">
    <property type="term" value="C:cytoplasm"/>
    <property type="evidence" value="ECO:0007669"/>
    <property type="project" value="UniProtKB-SubCell"/>
</dbReference>
<protein>
    <submittedName>
        <fullName evidence="12">Uncharacterized protein</fullName>
    </submittedName>
</protein>
<dbReference type="Pfam" id="PF12589">
    <property type="entry name" value="WBS_methylT"/>
    <property type="match status" value="1"/>
</dbReference>
<dbReference type="FunFam" id="3.40.50.150:FF:000017">
    <property type="entry name" value="probable 18S rRNA (Guanine-N(7))-methyltransferase"/>
    <property type="match status" value="1"/>
</dbReference>
<dbReference type="Gene3D" id="3.40.50.150">
    <property type="entry name" value="Vaccinia Virus protein VP39"/>
    <property type="match status" value="1"/>
</dbReference>
<dbReference type="InParanoid" id="A0A0D1E3J1"/>
<dbReference type="GO" id="GO:0070476">
    <property type="term" value="P:rRNA (guanine-N7)-methylation"/>
    <property type="evidence" value="ECO:0000318"/>
    <property type="project" value="GO_Central"/>
</dbReference>
<feature type="compositionally biased region" description="Basic and acidic residues" evidence="9">
    <location>
        <begin position="260"/>
        <end position="272"/>
    </location>
</feature>
<dbReference type="OrthoDB" id="2877at2759"/>
<proteinExistence type="inferred from homology"/>
<keyword evidence="8" id="KW-0539">Nucleus</keyword>
<evidence type="ECO:0000256" key="8">
    <source>
        <dbReference type="ARBA" id="ARBA00023242"/>
    </source>
</evidence>
<dbReference type="AlphaFoldDB" id="A0A0D1E3J1"/>
<dbReference type="VEuPathDB" id="FungiDB:UMAG_01551"/>
<evidence type="ECO:0000259" key="11">
    <source>
        <dbReference type="Pfam" id="PF12589"/>
    </source>
</evidence>
<dbReference type="SUPFAM" id="SSF53335">
    <property type="entry name" value="S-adenosyl-L-methionine-dependent methyltransferases"/>
    <property type="match status" value="1"/>
</dbReference>
<evidence type="ECO:0000259" key="10">
    <source>
        <dbReference type="Pfam" id="PF08241"/>
    </source>
</evidence>
<evidence type="ECO:0000256" key="7">
    <source>
        <dbReference type="ARBA" id="ARBA00022691"/>
    </source>
</evidence>
<evidence type="ECO:0000256" key="6">
    <source>
        <dbReference type="ARBA" id="ARBA00022679"/>
    </source>
</evidence>
<dbReference type="CDD" id="cd02440">
    <property type="entry name" value="AdoMet_MTases"/>
    <property type="match status" value="1"/>
</dbReference>
<reference evidence="12 13" key="1">
    <citation type="journal article" date="2006" name="Nature">
        <title>Insights from the genome of the biotrophic fungal plant pathogen Ustilago maydis.</title>
        <authorList>
            <person name="Kamper J."/>
            <person name="Kahmann R."/>
            <person name="Bolker M."/>
            <person name="Ma L.J."/>
            <person name="Brefort T."/>
            <person name="Saville B.J."/>
            <person name="Banuett F."/>
            <person name="Kronstad J.W."/>
            <person name="Gold S.E."/>
            <person name="Muller O."/>
            <person name="Perlin M.H."/>
            <person name="Wosten H.A."/>
            <person name="de Vries R."/>
            <person name="Ruiz-Herrera J."/>
            <person name="Reynaga-Pena C.G."/>
            <person name="Snetselaar K."/>
            <person name="McCann M."/>
            <person name="Perez-Martin J."/>
            <person name="Feldbrugge M."/>
            <person name="Basse C.W."/>
            <person name="Steinberg G."/>
            <person name="Ibeas J.I."/>
            <person name="Holloman W."/>
            <person name="Guzman P."/>
            <person name="Farman M."/>
            <person name="Stajich J.E."/>
            <person name="Sentandreu R."/>
            <person name="Gonzalez-Prieto J.M."/>
            <person name="Kennell J.C."/>
            <person name="Molina L."/>
            <person name="Schirawski J."/>
            <person name="Mendoza-Mendoza A."/>
            <person name="Greilinger D."/>
            <person name="Munch K."/>
            <person name="Rossel N."/>
            <person name="Scherer M."/>
            <person name="Vranes M."/>
            <person name="Ladendorf O."/>
            <person name="Vincon V."/>
            <person name="Fuchs U."/>
            <person name="Sandrock B."/>
            <person name="Meng S."/>
            <person name="Ho E.C."/>
            <person name="Cahill M.J."/>
            <person name="Boyce K.J."/>
            <person name="Klose J."/>
            <person name="Klosterman S.J."/>
            <person name="Deelstra H.J."/>
            <person name="Ortiz-Castellanos L."/>
            <person name="Li W."/>
            <person name="Sanchez-Alonso P."/>
            <person name="Schreier P.H."/>
            <person name="Hauser-Hahn I."/>
            <person name="Vaupel M."/>
            <person name="Koopmann E."/>
            <person name="Friedrich G."/>
            <person name="Voss H."/>
            <person name="Schluter T."/>
            <person name="Margolis J."/>
            <person name="Platt D."/>
            <person name="Swimmer C."/>
            <person name="Gnirke A."/>
            <person name="Chen F."/>
            <person name="Vysotskaia V."/>
            <person name="Mannhaupt G."/>
            <person name="Guldener U."/>
            <person name="Munsterkotter M."/>
            <person name="Haase D."/>
            <person name="Oesterheld M."/>
            <person name="Mewes H.W."/>
            <person name="Mauceli E.W."/>
            <person name="DeCaprio D."/>
            <person name="Wade C.M."/>
            <person name="Butler J."/>
            <person name="Young S."/>
            <person name="Jaffe D.B."/>
            <person name="Calvo S."/>
            <person name="Nusbaum C."/>
            <person name="Galagan J."/>
            <person name="Birren B.W."/>
        </authorList>
    </citation>
    <scope>NUCLEOTIDE SEQUENCE [LARGE SCALE GENOMIC DNA]</scope>
    <source>
        <strain evidence="13">DSM 14603 / FGSC 9021 / UM521</strain>
    </source>
</reference>
<dbReference type="EMBL" id="CM003142">
    <property type="protein sequence ID" value="KIS70381.1"/>
    <property type="molecule type" value="Genomic_DNA"/>
</dbReference>
<keyword evidence="6" id="KW-0808">Transferase</keyword>
<comment type="similarity">
    <text evidence="3">Belongs to the class I-like SAM-binding methyltransferase superfamily. BUD23/WBSCR22 family.</text>
</comment>
<dbReference type="RefSeq" id="XP_011387577.1">
    <property type="nucleotide sequence ID" value="XM_011389275.1"/>
</dbReference>
<evidence type="ECO:0000256" key="1">
    <source>
        <dbReference type="ARBA" id="ARBA00004123"/>
    </source>
</evidence>
<comment type="subcellular location">
    <subcellularLocation>
        <location evidence="2">Cytoplasm</location>
    </subcellularLocation>
    <subcellularLocation>
        <location evidence="1">Nucleus</location>
    </subcellularLocation>
</comment>
<gene>
    <name evidence="12" type="ORF">UMAG_01551</name>
</gene>
<keyword evidence="7" id="KW-0949">S-adenosyl-L-methionine</keyword>
<dbReference type="SMR" id="A0A0D1E3J1"/>
<evidence type="ECO:0000256" key="2">
    <source>
        <dbReference type="ARBA" id="ARBA00004496"/>
    </source>
</evidence>
<feature type="domain" description="18S rRNA (guanine(1575)-N(7))-methyltransferase Bud23 C-terminal" evidence="11">
    <location>
        <begin position="213"/>
        <end position="295"/>
    </location>
</feature>
<accession>A0A0D1E3J1</accession>
<dbReference type="STRING" id="237631.A0A0D1E3J1"/>
<dbReference type="Pfam" id="PF08241">
    <property type="entry name" value="Methyltransf_11"/>
    <property type="match status" value="1"/>
</dbReference>
<dbReference type="InterPro" id="IPR039769">
    <property type="entry name" value="Bud23-like"/>
</dbReference>